<sequence length="74" mass="8261">WIPYVCMLAAFGVCSPELWMTLFKWLRLRTVHPILLALILSMAVPTIIGLSLWKEKASSSCSCVCRESTVNGCD</sequence>
<reference evidence="2 3" key="1">
    <citation type="submission" date="2017-12" db="EMBL/GenBank/DDBJ databases">
        <title>High-resolution comparative analysis of great ape genomes.</title>
        <authorList>
            <person name="Pollen A."/>
            <person name="Hastie A."/>
            <person name="Hormozdiari F."/>
            <person name="Dougherty M."/>
            <person name="Liu R."/>
            <person name="Chaisson M."/>
            <person name="Hoppe E."/>
            <person name="Hill C."/>
            <person name="Pang A."/>
            <person name="Hillier L."/>
            <person name="Baker C."/>
            <person name="Armstrong J."/>
            <person name="Shendure J."/>
            <person name="Paten B."/>
            <person name="Wilson R."/>
            <person name="Chao H."/>
            <person name="Schneider V."/>
            <person name="Ventura M."/>
            <person name="Kronenberg Z."/>
            <person name="Murali S."/>
            <person name="Gordon D."/>
            <person name="Cantsilieris S."/>
            <person name="Munson K."/>
            <person name="Nelson B."/>
            <person name="Raja A."/>
            <person name="Underwood J."/>
            <person name="Diekhans M."/>
            <person name="Fiddes I."/>
            <person name="Haussler D."/>
            <person name="Eichler E."/>
        </authorList>
    </citation>
    <scope>NUCLEOTIDE SEQUENCE [LARGE SCALE GENOMIC DNA]</scope>
    <source>
        <strain evidence="2">Yerkes chimp pedigree #C0471</strain>
    </source>
</reference>
<evidence type="ECO:0000313" key="2">
    <source>
        <dbReference type="EMBL" id="PNI85042.1"/>
    </source>
</evidence>
<dbReference type="AlphaFoldDB" id="A0A2J8PLZ8"/>
<evidence type="ECO:0000256" key="1">
    <source>
        <dbReference type="SAM" id="Phobius"/>
    </source>
</evidence>
<proteinExistence type="predicted"/>
<organism evidence="2 3">
    <name type="scientific">Pan troglodytes</name>
    <name type="common">Chimpanzee</name>
    <dbReference type="NCBI Taxonomy" id="9598"/>
    <lineage>
        <taxon>Eukaryota</taxon>
        <taxon>Metazoa</taxon>
        <taxon>Chordata</taxon>
        <taxon>Craniata</taxon>
        <taxon>Vertebrata</taxon>
        <taxon>Euteleostomi</taxon>
        <taxon>Mammalia</taxon>
        <taxon>Eutheria</taxon>
        <taxon>Euarchontoglires</taxon>
        <taxon>Primates</taxon>
        <taxon>Haplorrhini</taxon>
        <taxon>Catarrhini</taxon>
        <taxon>Hominidae</taxon>
        <taxon>Pan</taxon>
    </lineage>
</organism>
<keyword evidence="1" id="KW-1133">Transmembrane helix</keyword>
<accession>A0A2J8PLZ8</accession>
<dbReference type="GO" id="GO:0016757">
    <property type="term" value="F:glycosyltransferase activity"/>
    <property type="evidence" value="ECO:0007669"/>
    <property type="project" value="UniProtKB-KW"/>
</dbReference>
<evidence type="ECO:0000313" key="3">
    <source>
        <dbReference type="Proteomes" id="UP000236370"/>
    </source>
</evidence>
<name>A0A2J8PLZ8_PANTR</name>
<dbReference type="GO" id="GO:0016020">
    <property type="term" value="C:membrane"/>
    <property type="evidence" value="ECO:0007669"/>
    <property type="project" value="UniProtKB-SubCell"/>
</dbReference>
<dbReference type="Proteomes" id="UP000236370">
    <property type="component" value="Unassembled WGS sequence"/>
</dbReference>
<feature type="transmembrane region" description="Helical" evidence="1">
    <location>
        <begin position="34"/>
        <end position="53"/>
    </location>
</feature>
<comment type="caution">
    <text evidence="2">The sequence shown here is derived from an EMBL/GenBank/DDBJ whole genome shotgun (WGS) entry which is preliminary data.</text>
</comment>
<protein>
    <submittedName>
        <fullName evidence="2">DPY19L4 isoform 8</fullName>
    </submittedName>
</protein>
<feature type="non-terminal residue" evidence="2">
    <location>
        <position position="1"/>
    </location>
</feature>
<dbReference type="EMBL" id="NBAG03000213">
    <property type="protein sequence ID" value="PNI85042.1"/>
    <property type="molecule type" value="Genomic_DNA"/>
</dbReference>
<keyword evidence="1" id="KW-0812">Transmembrane</keyword>
<gene>
    <name evidence="2" type="ORF">CK820_G0001868</name>
</gene>
<keyword evidence="1" id="KW-0472">Membrane</keyword>